<evidence type="ECO:0000256" key="3">
    <source>
        <dbReference type="ARBA" id="ARBA00022679"/>
    </source>
</evidence>
<dbReference type="Proteomes" id="UP001571581">
    <property type="component" value="Unassembled WGS sequence"/>
</dbReference>
<evidence type="ECO:0000313" key="9">
    <source>
        <dbReference type="Proteomes" id="UP001571581"/>
    </source>
</evidence>
<gene>
    <name evidence="8" type="ORF">ACEG17_01920</name>
</gene>
<keyword evidence="1" id="KW-0813">Transport</keyword>
<dbReference type="InterPro" id="IPR001996">
    <property type="entry name" value="PTS_IIB_1"/>
</dbReference>
<dbReference type="PANTHER" id="PTHR30175">
    <property type="entry name" value="PHOSPHOTRANSFERASE SYSTEM TRANSPORT PROTEIN"/>
    <property type="match status" value="1"/>
</dbReference>
<evidence type="ECO:0000259" key="7">
    <source>
        <dbReference type="PROSITE" id="PS51098"/>
    </source>
</evidence>
<keyword evidence="3" id="KW-0808">Transferase</keyword>
<dbReference type="InterPro" id="IPR050558">
    <property type="entry name" value="PTS_Sugar-Specific_Components"/>
</dbReference>
<dbReference type="EMBL" id="JBGORW010000002">
    <property type="protein sequence ID" value="MFA3798949.1"/>
    <property type="molecule type" value="Genomic_DNA"/>
</dbReference>
<keyword evidence="2" id="KW-0762">Sugar transport</keyword>
<accession>A0ABV4S7H2</accession>
<evidence type="ECO:0000256" key="5">
    <source>
        <dbReference type="ARBA" id="ARBA00022777"/>
    </source>
</evidence>
<dbReference type="SUPFAM" id="SSF55604">
    <property type="entry name" value="Glucose permease domain IIB"/>
    <property type="match status" value="1"/>
</dbReference>
<dbReference type="Gene3D" id="3.30.1360.60">
    <property type="entry name" value="Glucose permease domain IIB"/>
    <property type="match status" value="1"/>
</dbReference>
<feature type="active site" description="Phosphocysteine intermediate; for EIIB activity" evidence="6">
    <location>
        <position position="26"/>
    </location>
</feature>
<sequence length="73" mass="8539">MNYKELAEKILNNIGTSKNIESYTHCATRLRFNLIDPSKFNQDELKKNKWNYGNCSKRKSATGYNRTRCTTCL</sequence>
<dbReference type="InterPro" id="IPR036878">
    <property type="entry name" value="Glu_permease_IIB"/>
</dbReference>
<evidence type="ECO:0000256" key="6">
    <source>
        <dbReference type="PROSITE-ProRule" id="PRU00421"/>
    </source>
</evidence>
<feature type="domain" description="PTS EIIB type-1" evidence="7">
    <location>
        <begin position="4"/>
        <end position="73"/>
    </location>
</feature>
<protein>
    <submittedName>
        <fullName evidence="8">PTS transporter subunit EIIB</fullName>
    </submittedName>
</protein>
<dbReference type="RefSeq" id="WP_372582349.1">
    <property type="nucleotide sequence ID" value="NZ_JBGORW010000002.1"/>
</dbReference>
<evidence type="ECO:0000256" key="4">
    <source>
        <dbReference type="ARBA" id="ARBA00022683"/>
    </source>
</evidence>
<keyword evidence="5" id="KW-0418">Kinase</keyword>
<evidence type="ECO:0000313" key="8">
    <source>
        <dbReference type="EMBL" id="MFA3798949.1"/>
    </source>
</evidence>
<evidence type="ECO:0000256" key="1">
    <source>
        <dbReference type="ARBA" id="ARBA00022448"/>
    </source>
</evidence>
<comment type="caution">
    <text evidence="8">The sequence shown here is derived from an EMBL/GenBank/DDBJ whole genome shotgun (WGS) entry which is preliminary data.</text>
</comment>
<proteinExistence type="predicted"/>
<dbReference type="Pfam" id="PF00367">
    <property type="entry name" value="PTS_EIIB"/>
    <property type="match status" value="1"/>
</dbReference>
<organism evidence="8 9">
    <name type="scientific">Leptotrichia hongkongensis</name>
    <dbReference type="NCBI Taxonomy" id="554406"/>
    <lineage>
        <taxon>Bacteria</taxon>
        <taxon>Fusobacteriati</taxon>
        <taxon>Fusobacteriota</taxon>
        <taxon>Fusobacteriia</taxon>
        <taxon>Fusobacteriales</taxon>
        <taxon>Leptotrichiaceae</taxon>
        <taxon>Leptotrichia</taxon>
    </lineage>
</organism>
<evidence type="ECO:0000256" key="2">
    <source>
        <dbReference type="ARBA" id="ARBA00022597"/>
    </source>
</evidence>
<keyword evidence="9" id="KW-1185">Reference proteome</keyword>
<name>A0ABV4S7H2_9FUSO</name>
<dbReference type="PROSITE" id="PS01035">
    <property type="entry name" value="PTS_EIIB_TYPE_1_CYS"/>
    <property type="match status" value="1"/>
</dbReference>
<reference evidence="8 9" key="1">
    <citation type="submission" date="2024-07" db="EMBL/GenBank/DDBJ databases">
        <authorList>
            <person name="Li X.-J."/>
            <person name="Wang X."/>
        </authorList>
    </citation>
    <scope>NUCLEOTIDE SEQUENCE [LARGE SCALE GENOMIC DNA]</scope>
    <source>
        <strain evidence="8 9">DSM 23441</strain>
    </source>
</reference>
<keyword evidence="4" id="KW-0598">Phosphotransferase system</keyword>
<dbReference type="PANTHER" id="PTHR30175:SF1">
    <property type="entry name" value="PTS SYSTEM ARBUTIN-, CELLOBIOSE-, AND SALICIN-SPECIFIC EIIBC COMPONENT-RELATED"/>
    <property type="match status" value="1"/>
</dbReference>
<dbReference type="PROSITE" id="PS51098">
    <property type="entry name" value="PTS_EIIB_TYPE_1"/>
    <property type="match status" value="1"/>
</dbReference>
<dbReference type="InterPro" id="IPR018113">
    <property type="entry name" value="PTrfase_EIIB_Cys"/>
</dbReference>